<dbReference type="EMBL" id="ACPB03020886">
    <property type="status" value="NOT_ANNOTATED_CDS"/>
    <property type="molecule type" value="Genomic_DNA"/>
</dbReference>
<proteinExistence type="predicted"/>
<dbReference type="InParanoid" id="T1I0L9"/>
<keyword evidence="2" id="KW-1185">Reference proteome</keyword>
<dbReference type="AlphaFoldDB" id="T1I0L9"/>
<reference evidence="1" key="1">
    <citation type="submission" date="2015-05" db="UniProtKB">
        <authorList>
            <consortium name="EnsemblMetazoa"/>
        </authorList>
    </citation>
    <scope>IDENTIFICATION</scope>
</reference>
<dbReference type="EnsemblMetazoa" id="RPRC009839-RA">
    <property type="protein sequence ID" value="RPRC009839-PA"/>
    <property type="gene ID" value="RPRC009839"/>
</dbReference>
<organism evidence="1 2">
    <name type="scientific">Rhodnius prolixus</name>
    <name type="common">Triatomid bug</name>
    <dbReference type="NCBI Taxonomy" id="13249"/>
    <lineage>
        <taxon>Eukaryota</taxon>
        <taxon>Metazoa</taxon>
        <taxon>Ecdysozoa</taxon>
        <taxon>Arthropoda</taxon>
        <taxon>Hexapoda</taxon>
        <taxon>Insecta</taxon>
        <taxon>Pterygota</taxon>
        <taxon>Neoptera</taxon>
        <taxon>Paraneoptera</taxon>
        <taxon>Hemiptera</taxon>
        <taxon>Heteroptera</taxon>
        <taxon>Panheteroptera</taxon>
        <taxon>Cimicomorpha</taxon>
        <taxon>Reduviidae</taxon>
        <taxon>Triatominae</taxon>
        <taxon>Rhodnius</taxon>
    </lineage>
</organism>
<evidence type="ECO:0000313" key="1">
    <source>
        <dbReference type="EnsemblMetazoa" id="RPRC009839-PA"/>
    </source>
</evidence>
<dbReference type="VEuPathDB" id="VectorBase:RPRC009839"/>
<name>T1I0L9_RHOPR</name>
<evidence type="ECO:0000313" key="2">
    <source>
        <dbReference type="Proteomes" id="UP000015103"/>
    </source>
</evidence>
<dbReference type="HOGENOM" id="CLU_2707876_0_0_1"/>
<sequence length="73" mass="8499">MGNITLMLLLLIGEHLASKKLKKEKKTNCKELRPDYKREYDNRVTTTDGGSSESALDMERKYKMCMYILLKVL</sequence>
<protein>
    <submittedName>
        <fullName evidence="1">Uncharacterized protein</fullName>
    </submittedName>
</protein>
<dbReference type="Proteomes" id="UP000015103">
    <property type="component" value="Unassembled WGS sequence"/>
</dbReference>
<accession>T1I0L9</accession>